<dbReference type="Gene3D" id="3.60.21.10">
    <property type="match status" value="2"/>
</dbReference>
<comment type="caution">
    <text evidence="3">The sequence shown here is derived from an EMBL/GenBank/DDBJ whole genome shotgun (WGS) entry which is preliminary data.</text>
</comment>
<dbReference type="Proteomes" id="UP000316609">
    <property type="component" value="Unassembled WGS sequence"/>
</dbReference>
<dbReference type="InterPro" id="IPR029052">
    <property type="entry name" value="Metallo-depent_PP-like"/>
</dbReference>
<protein>
    <submittedName>
        <fullName evidence="3">Metallophosphoesterase family protein</fullName>
    </submittedName>
</protein>
<feature type="domain" description="Calcineurin-like phosphoesterase" evidence="2">
    <location>
        <begin position="1"/>
        <end position="70"/>
    </location>
</feature>
<proteinExistence type="predicted"/>
<organism evidence="3 4">
    <name type="scientific">Eiseniibacteriota bacterium</name>
    <dbReference type="NCBI Taxonomy" id="2212470"/>
    <lineage>
        <taxon>Bacteria</taxon>
        <taxon>Candidatus Eiseniibacteriota</taxon>
    </lineage>
</organism>
<sequence length="182" mass="20042">MRIAGLFDIHGNLPALDAVLEEIRQAGVDQVVVGGDVVPGPMPRETLRRLLDLDLPVQFIYGNCERAVLAQMGATEPGSTTYWGTVSGRPPCGHTHMQFDRMIGRTRVVNAGSVGMPFGDPGAFWVLLGPDVQLRRTRYDLAKAAERIRGTQHPHARDEAQNVLHPPPEDTMLELFGRAELR</sequence>
<dbReference type="GO" id="GO:0016787">
    <property type="term" value="F:hydrolase activity"/>
    <property type="evidence" value="ECO:0007669"/>
    <property type="project" value="InterPro"/>
</dbReference>
<dbReference type="InterPro" id="IPR004843">
    <property type="entry name" value="Calcineurin-like_PHP"/>
</dbReference>
<evidence type="ECO:0000313" key="3">
    <source>
        <dbReference type="EMBL" id="TMQ65713.1"/>
    </source>
</evidence>
<feature type="compositionally biased region" description="Basic and acidic residues" evidence="1">
    <location>
        <begin position="148"/>
        <end position="160"/>
    </location>
</feature>
<dbReference type="Pfam" id="PF00149">
    <property type="entry name" value="Metallophos"/>
    <property type="match status" value="1"/>
</dbReference>
<evidence type="ECO:0000313" key="4">
    <source>
        <dbReference type="Proteomes" id="UP000316609"/>
    </source>
</evidence>
<dbReference type="SUPFAM" id="SSF56300">
    <property type="entry name" value="Metallo-dependent phosphatases"/>
    <property type="match status" value="1"/>
</dbReference>
<evidence type="ECO:0000256" key="1">
    <source>
        <dbReference type="SAM" id="MobiDB-lite"/>
    </source>
</evidence>
<feature type="region of interest" description="Disordered" evidence="1">
    <location>
        <begin position="148"/>
        <end position="170"/>
    </location>
</feature>
<reference evidence="3 4" key="1">
    <citation type="journal article" date="2019" name="Nat. Microbiol.">
        <title>Mediterranean grassland soil C-N compound turnover is dependent on rainfall and depth, and is mediated by genomically divergent microorganisms.</title>
        <authorList>
            <person name="Diamond S."/>
            <person name="Andeer P.F."/>
            <person name="Li Z."/>
            <person name="Crits-Christoph A."/>
            <person name="Burstein D."/>
            <person name="Anantharaman K."/>
            <person name="Lane K.R."/>
            <person name="Thomas B.C."/>
            <person name="Pan C."/>
            <person name="Northen T.R."/>
            <person name="Banfield J.F."/>
        </authorList>
    </citation>
    <scope>NUCLEOTIDE SEQUENCE [LARGE SCALE GENOMIC DNA]</scope>
    <source>
        <strain evidence="3">WS_8</strain>
    </source>
</reference>
<dbReference type="EMBL" id="VBOY01000067">
    <property type="protein sequence ID" value="TMQ65713.1"/>
    <property type="molecule type" value="Genomic_DNA"/>
</dbReference>
<accession>A0A538TQ03</accession>
<dbReference type="AlphaFoldDB" id="A0A538TQ03"/>
<name>A0A538TQ03_UNCEI</name>
<evidence type="ECO:0000259" key="2">
    <source>
        <dbReference type="Pfam" id="PF00149"/>
    </source>
</evidence>
<gene>
    <name evidence="3" type="ORF">E6K78_07230</name>
</gene>